<sequence length="111" mass="13282">MTNFTALYADIILKKIVTKIRKDTSMKNKATERKLANASDGRSVRTMRHWSAAASSEFYYKEMATGYERMRDLDELTKWSEKLNQDRFKFMDKFEEVLEYYNLHYKGREAE</sequence>
<dbReference type="KEGG" id="jpo:G7058_00100"/>
<dbReference type="RefSeq" id="WP_166061643.1">
    <property type="nucleotide sequence ID" value="NZ_CP049889.1"/>
</dbReference>
<evidence type="ECO:0000313" key="2">
    <source>
        <dbReference type="Proteomes" id="UP000501830"/>
    </source>
</evidence>
<organism evidence="1 2">
    <name type="scientific">Jeotgalibaca porci</name>
    <dbReference type="NCBI Taxonomy" id="1868793"/>
    <lineage>
        <taxon>Bacteria</taxon>
        <taxon>Bacillati</taxon>
        <taxon>Bacillota</taxon>
        <taxon>Bacilli</taxon>
        <taxon>Lactobacillales</taxon>
        <taxon>Carnobacteriaceae</taxon>
        <taxon>Jeotgalibaca</taxon>
    </lineage>
</organism>
<keyword evidence="2" id="KW-1185">Reference proteome</keyword>
<gene>
    <name evidence="1" type="ORF">G7058_00100</name>
</gene>
<proteinExistence type="predicted"/>
<accession>A0A6G7WE69</accession>
<dbReference type="Pfam" id="PF06600">
    <property type="entry name" value="DUF1140"/>
    <property type="match status" value="1"/>
</dbReference>
<dbReference type="GeneID" id="94551655"/>
<protein>
    <submittedName>
        <fullName evidence="1">DUF1140 family protein</fullName>
    </submittedName>
</protein>
<name>A0A6G7WE69_9LACT</name>
<dbReference type="InterPro" id="IPR009520">
    <property type="entry name" value="DUF1140"/>
</dbReference>
<dbReference type="AlphaFoldDB" id="A0A6G7WE69"/>
<evidence type="ECO:0000313" key="1">
    <source>
        <dbReference type="EMBL" id="QIK50600.1"/>
    </source>
</evidence>
<dbReference type="EMBL" id="CP049889">
    <property type="protein sequence ID" value="QIK50600.1"/>
    <property type="molecule type" value="Genomic_DNA"/>
</dbReference>
<dbReference type="Proteomes" id="UP000501830">
    <property type="component" value="Chromosome"/>
</dbReference>
<reference evidence="1 2" key="1">
    <citation type="journal article" date="2017" name="Int. J. Syst. Evol. Microbiol.">
        <title>Jeotgalibaca porci sp. nov. and Jeotgalibaca arthritidis sp. nov., isolated from pigs, and emended description of the genus Jeotgalibaca.</title>
        <authorList>
            <person name="Zamora L."/>
            <person name="Perez-Sancho M."/>
            <person name="Dominguez L."/>
            <person name="Fernandez-Garayzabal J.F."/>
            <person name="Vela A.I."/>
        </authorList>
    </citation>
    <scope>NUCLEOTIDE SEQUENCE [LARGE SCALE GENOMIC DNA]</scope>
    <source>
        <strain evidence="1 2">CCUG 69148</strain>
    </source>
</reference>